<dbReference type="EMBL" id="CAJVPY010003752">
    <property type="protein sequence ID" value="CAG8600696.1"/>
    <property type="molecule type" value="Genomic_DNA"/>
</dbReference>
<reference evidence="2" key="1">
    <citation type="submission" date="2021-06" db="EMBL/GenBank/DDBJ databases">
        <authorList>
            <person name="Kallberg Y."/>
            <person name="Tangrot J."/>
            <person name="Rosling A."/>
        </authorList>
    </citation>
    <scope>NUCLEOTIDE SEQUENCE</scope>
    <source>
        <strain evidence="2">MA453B</strain>
    </source>
</reference>
<keyword evidence="3" id="KW-1185">Reference proteome</keyword>
<feature type="compositionally biased region" description="Basic and acidic residues" evidence="1">
    <location>
        <begin position="16"/>
        <end position="26"/>
    </location>
</feature>
<feature type="region of interest" description="Disordered" evidence="1">
    <location>
        <begin position="1"/>
        <end position="49"/>
    </location>
</feature>
<dbReference type="AlphaFoldDB" id="A0A9N9CHY4"/>
<dbReference type="Proteomes" id="UP000789405">
    <property type="component" value="Unassembled WGS sequence"/>
</dbReference>
<evidence type="ECO:0000313" key="2">
    <source>
        <dbReference type="EMBL" id="CAG8600696.1"/>
    </source>
</evidence>
<gene>
    <name evidence="2" type="ORF">DERYTH_LOCUS7625</name>
</gene>
<evidence type="ECO:0000256" key="1">
    <source>
        <dbReference type="SAM" id="MobiDB-lite"/>
    </source>
</evidence>
<comment type="caution">
    <text evidence="2">The sequence shown here is derived from an EMBL/GenBank/DDBJ whole genome shotgun (WGS) entry which is preliminary data.</text>
</comment>
<organism evidence="2 3">
    <name type="scientific">Dentiscutata erythropus</name>
    <dbReference type="NCBI Taxonomy" id="1348616"/>
    <lineage>
        <taxon>Eukaryota</taxon>
        <taxon>Fungi</taxon>
        <taxon>Fungi incertae sedis</taxon>
        <taxon>Mucoromycota</taxon>
        <taxon>Glomeromycotina</taxon>
        <taxon>Glomeromycetes</taxon>
        <taxon>Diversisporales</taxon>
        <taxon>Gigasporaceae</taxon>
        <taxon>Dentiscutata</taxon>
    </lineage>
</organism>
<feature type="non-terminal residue" evidence="2">
    <location>
        <position position="1"/>
    </location>
</feature>
<accession>A0A9N9CHY4</accession>
<feature type="compositionally biased region" description="Polar residues" evidence="1">
    <location>
        <begin position="27"/>
        <end position="36"/>
    </location>
</feature>
<evidence type="ECO:0000313" key="3">
    <source>
        <dbReference type="Proteomes" id="UP000789405"/>
    </source>
</evidence>
<sequence>DLIAYPTEPPKITSIDTEHKRKDKPLSNKSEVQTIQFPMETAPTPPCIETENTMCNIEIESQDNF</sequence>
<proteinExistence type="predicted"/>
<protein>
    <submittedName>
        <fullName evidence="2">21234_t:CDS:1</fullName>
    </submittedName>
</protein>
<name>A0A9N9CHY4_9GLOM</name>